<dbReference type="STRING" id="6669.E9I2T6"/>
<dbReference type="EMBL" id="GL734233">
    <property type="protein sequence ID" value="EFX61694.1"/>
    <property type="molecule type" value="Genomic_DNA"/>
</dbReference>
<evidence type="ECO:0000313" key="2">
    <source>
        <dbReference type="EMBL" id="EFX61694.1"/>
    </source>
</evidence>
<dbReference type="GO" id="GO:0016627">
    <property type="term" value="F:oxidoreductase activity, acting on the CH-CH group of donors"/>
    <property type="evidence" value="ECO:0007669"/>
    <property type="project" value="InterPro"/>
</dbReference>
<name>E9I2T6_DAPPU</name>
<dbReference type="InParanoid" id="E9I2T6"/>
<dbReference type="AlphaFoldDB" id="E9I2T6"/>
<dbReference type="Pfam" id="PF02771">
    <property type="entry name" value="Acyl-CoA_dh_N"/>
    <property type="match status" value="1"/>
</dbReference>
<dbReference type="InterPro" id="IPR013786">
    <property type="entry name" value="AcylCoA_DH/ox_N"/>
</dbReference>
<dbReference type="KEGG" id="dpx:DAPPUDRAFT_272166"/>
<protein>
    <recommendedName>
        <fullName evidence="1">Acyl-CoA dehydrogenase/oxidase N-terminal domain-containing protein</fullName>
    </recommendedName>
</protein>
<dbReference type="GO" id="GO:0050660">
    <property type="term" value="F:flavin adenine dinucleotide binding"/>
    <property type="evidence" value="ECO:0007669"/>
    <property type="project" value="InterPro"/>
</dbReference>
<gene>
    <name evidence="2" type="ORF">DAPPUDRAFT_272166</name>
</gene>
<dbReference type="eggNOG" id="KOG0140">
    <property type="taxonomic scope" value="Eukaryota"/>
</dbReference>
<accession>E9I2T6</accession>
<evidence type="ECO:0000313" key="3">
    <source>
        <dbReference type="Proteomes" id="UP000000305"/>
    </source>
</evidence>
<sequence length="121" mass="13867">MAQLIKSMAGPVTLRRSFLLINMNFSAKSPQQSAGYCFELTPEQLEIQQLARQFSLSEIIPVAAHHDRTGEYPWDIIKKAHGLGLMNHHIPEEFEWILHSLPLLPQPKSIPNRKIVKWQST</sequence>
<dbReference type="InterPro" id="IPR009100">
    <property type="entry name" value="AcylCoA_DH/oxidase_NM_dom_sf"/>
</dbReference>
<reference evidence="2 3" key="1">
    <citation type="journal article" date="2011" name="Science">
        <title>The ecoresponsive genome of Daphnia pulex.</title>
        <authorList>
            <person name="Colbourne J.K."/>
            <person name="Pfrender M.E."/>
            <person name="Gilbert D."/>
            <person name="Thomas W.K."/>
            <person name="Tucker A."/>
            <person name="Oakley T.H."/>
            <person name="Tokishita S."/>
            <person name="Aerts A."/>
            <person name="Arnold G.J."/>
            <person name="Basu M.K."/>
            <person name="Bauer D.J."/>
            <person name="Caceres C.E."/>
            <person name="Carmel L."/>
            <person name="Casola C."/>
            <person name="Choi J.H."/>
            <person name="Detter J.C."/>
            <person name="Dong Q."/>
            <person name="Dusheyko S."/>
            <person name="Eads B.D."/>
            <person name="Frohlich T."/>
            <person name="Geiler-Samerotte K.A."/>
            <person name="Gerlach D."/>
            <person name="Hatcher P."/>
            <person name="Jogdeo S."/>
            <person name="Krijgsveld J."/>
            <person name="Kriventseva E.V."/>
            <person name="Kultz D."/>
            <person name="Laforsch C."/>
            <person name="Lindquist E."/>
            <person name="Lopez J."/>
            <person name="Manak J.R."/>
            <person name="Muller J."/>
            <person name="Pangilinan J."/>
            <person name="Patwardhan R.P."/>
            <person name="Pitluck S."/>
            <person name="Pritham E.J."/>
            <person name="Rechtsteiner A."/>
            <person name="Rho M."/>
            <person name="Rogozin I.B."/>
            <person name="Sakarya O."/>
            <person name="Salamov A."/>
            <person name="Schaack S."/>
            <person name="Shapiro H."/>
            <person name="Shiga Y."/>
            <person name="Skalitzky C."/>
            <person name="Smith Z."/>
            <person name="Souvorov A."/>
            <person name="Sung W."/>
            <person name="Tang Z."/>
            <person name="Tsuchiya D."/>
            <person name="Tu H."/>
            <person name="Vos H."/>
            <person name="Wang M."/>
            <person name="Wolf Y.I."/>
            <person name="Yamagata H."/>
            <person name="Yamada T."/>
            <person name="Ye Y."/>
            <person name="Shaw J.R."/>
            <person name="Andrews J."/>
            <person name="Crease T.J."/>
            <person name="Tang H."/>
            <person name="Lucas S.M."/>
            <person name="Robertson H.M."/>
            <person name="Bork P."/>
            <person name="Koonin E.V."/>
            <person name="Zdobnov E.M."/>
            <person name="Grigoriev I.V."/>
            <person name="Lynch M."/>
            <person name="Boore J.L."/>
        </authorList>
    </citation>
    <scope>NUCLEOTIDE SEQUENCE [LARGE SCALE GENOMIC DNA]</scope>
</reference>
<dbReference type="Gene3D" id="1.10.540.10">
    <property type="entry name" value="Acyl-CoA dehydrogenase/oxidase, N-terminal domain"/>
    <property type="match status" value="1"/>
</dbReference>
<dbReference type="SUPFAM" id="SSF56645">
    <property type="entry name" value="Acyl-CoA dehydrogenase NM domain-like"/>
    <property type="match status" value="1"/>
</dbReference>
<dbReference type="HOGENOM" id="CLU_2040411_0_0_1"/>
<organism evidence="2 3">
    <name type="scientific">Daphnia pulex</name>
    <name type="common">Water flea</name>
    <dbReference type="NCBI Taxonomy" id="6669"/>
    <lineage>
        <taxon>Eukaryota</taxon>
        <taxon>Metazoa</taxon>
        <taxon>Ecdysozoa</taxon>
        <taxon>Arthropoda</taxon>
        <taxon>Crustacea</taxon>
        <taxon>Branchiopoda</taxon>
        <taxon>Diplostraca</taxon>
        <taxon>Cladocera</taxon>
        <taxon>Anomopoda</taxon>
        <taxon>Daphniidae</taxon>
        <taxon>Daphnia</taxon>
    </lineage>
</organism>
<evidence type="ECO:0000259" key="1">
    <source>
        <dbReference type="Pfam" id="PF02771"/>
    </source>
</evidence>
<dbReference type="OrthoDB" id="434771at2759"/>
<feature type="domain" description="Acyl-CoA dehydrogenase/oxidase N-terminal" evidence="1">
    <location>
        <begin position="41"/>
        <end position="94"/>
    </location>
</feature>
<keyword evidence="3" id="KW-1185">Reference proteome</keyword>
<dbReference type="Proteomes" id="UP000000305">
    <property type="component" value="Unassembled WGS sequence"/>
</dbReference>
<proteinExistence type="predicted"/>
<dbReference type="InterPro" id="IPR037069">
    <property type="entry name" value="AcylCoA_DH/ox_N_sf"/>
</dbReference>